<organism evidence="2 3">
    <name type="scientific">Arctia plantaginis</name>
    <name type="common">Wood tiger moth</name>
    <name type="synonym">Phalaena plantaginis</name>
    <dbReference type="NCBI Taxonomy" id="874455"/>
    <lineage>
        <taxon>Eukaryota</taxon>
        <taxon>Metazoa</taxon>
        <taxon>Ecdysozoa</taxon>
        <taxon>Arthropoda</taxon>
        <taxon>Hexapoda</taxon>
        <taxon>Insecta</taxon>
        <taxon>Pterygota</taxon>
        <taxon>Neoptera</taxon>
        <taxon>Endopterygota</taxon>
        <taxon>Lepidoptera</taxon>
        <taxon>Glossata</taxon>
        <taxon>Ditrysia</taxon>
        <taxon>Noctuoidea</taxon>
        <taxon>Erebidae</taxon>
        <taxon>Arctiinae</taxon>
        <taxon>Arctia</taxon>
    </lineage>
</organism>
<keyword evidence="1" id="KW-0732">Signal</keyword>
<dbReference type="Gene3D" id="2.170.15.10">
    <property type="entry name" value="Proaerolysin, chain A, domain 3"/>
    <property type="match status" value="1"/>
</dbReference>
<dbReference type="EMBL" id="CADEBD010000336">
    <property type="protein sequence ID" value="CAB3247269.1"/>
    <property type="molecule type" value="Genomic_DNA"/>
</dbReference>
<sequence>MFWKYLVLTLLPTFAYSRITVRIKPKSDGYSAFIDYTGKEVSVISDKEMKIFGLSNESLKNASEVFMGKRCTNVYVKPPTPWGNVFEKYNWDVVKTTLQPLYGAVKRNSSDSVVLGVQEYVNNFGKNNMTQHVNVTLDILEEIIHNWTKGEDLGLGREIYYNINFGDESLGGTTSMIYSAPWGESLFKSRLVTVGKNSTAIVTIPPGGKVLATVTAIQHTMEIQIIYESNINGWVFCNYENKFEGHHFYAMELRELQHIMHTPMSKFASETITLKYYTDFKVEISDDSNTQSHTFMYV</sequence>
<dbReference type="AlphaFoldDB" id="A0A8S1ARB8"/>
<dbReference type="OrthoDB" id="258143at2759"/>
<name>A0A8S1ARB8_ARCPL</name>
<gene>
    <name evidence="2" type="ORF">APLA_LOCUS11844</name>
</gene>
<reference evidence="2 3" key="1">
    <citation type="submission" date="2020-04" db="EMBL/GenBank/DDBJ databases">
        <authorList>
            <person name="Wallbank WR R."/>
            <person name="Pardo Diaz C."/>
            <person name="Kozak K."/>
            <person name="Martin S."/>
            <person name="Jiggins C."/>
            <person name="Moest M."/>
            <person name="Warren A I."/>
            <person name="Byers J.R.P. K."/>
            <person name="Montejo-Kovacevich G."/>
            <person name="Yen C E."/>
        </authorList>
    </citation>
    <scope>NUCLEOTIDE SEQUENCE [LARGE SCALE GENOMIC DNA]</scope>
</reference>
<feature type="signal peptide" evidence="1">
    <location>
        <begin position="1"/>
        <end position="17"/>
    </location>
</feature>
<accession>A0A8S1ARB8</accession>
<evidence type="ECO:0000313" key="2">
    <source>
        <dbReference type="EMBL" id="CAB3247269.1"/>
    </source>
</evidence>
<dbReference type="Proteomes" id="UP000494256">
    <property type="component" value="Unassembled WGS sequence"/>
</dbReference>
<feature type="chain" id="PRO_5035797058" evidence="1">
    <location>
        <begin position="18"/>
        <end position="298"/>
    </location>
</feature>
<dbReference type="CDD" id="cd20235">
    <property type="entry name" value="PFM_spherulin-2a-like"/>
    <property type="match status" value="1"/>
</dbReference>
<evidence type="ECO:0000256" key="1">
    <source>
        <dbReference type="SAM" id="SignalP"/>
    </source>
</evidence>
<evidence type="ECO:0000313" key="3">
    <source>
        <dbReference type="Proteomes" id="UP000494256"/>
    </source>
</evidence>
<proteinExistence type="predicted"/>
<comment type="caution">
    <text evidence="2">The sequence shown here is derived from an EMBL/GenBank/DDBJ whole genome shotgun (WGS) entry which is preliminary data.</text>
</comment>
<protein>
    <submittedName>
        <fullName evidence="2">Uncharacterized protein</fullName>
    </submittedName>
</protein>